<gene>
    <name evidence="2" type="ORF">CN684_31155</name>
</gene>
<accession>A0A2A7VQJ7</accession>
<organism evidence="2 3">
    <name type="scientific">Bacillus wiedmannii</name>
    <dbReference type="NCBI Taxonomy" id="1890302"/>
    <lineage>
        <taxon>Bacteria</taxon>
        <taxon>Bacillati</taxon>
        <taxon>Bacillota</taxon>
        <taxon>Bacilli</taxon>
        <taxon>Bacillales</taxon>
        <taxon>Bacillaceae</taxon>
        <taxon>Bacillus</taxon>
        <taxon>Bacillus cereus group</taxon>
    </lineage>
</organism>
<dbReference type="InterPro" id="IPR010093">
    <property type="entry name" value="SinI_DNA-bd"/>
</dbReference>
<dbReference type="GO" id="GO:0003677">
    <property type="term" value="F:DNA binding"/>
    <property type="evidence" value="ECO:0007669"/>
    <property type="project" value="InterPro"/>
</dbReference>
<sequence>MSESFYTIKEIAIHLKVSEKTVSNWIKDGALESYKVGRLVRISEEHLQNFLTNKNGEN</sequence>
<dbReference type="NCBIfam" id="TIGR01764">
    <property type="entry name" value="excise"/>
    <property type="match status" value="1"/>
</dbReference>
<evidence type="ECO:0000313" key="3">
    <source>
        <dbReference type="Proteomes" id="UP000220045"/>
    </source>
</evidence>
<evidence type="ECO:0000313" key="2">
    <source>
        <dbReference type="EMBL" id="PEI99644.1"/>
    </source>
</evidence>
<name>A0A2A7VQJ7_9BACI</name>
<dbReference type="EMBL" id="NUEL01000085">
    <property type="protein sequence ID" value="PEI99644.1"/>
    <property type="molecule type" value="Genomic_DNA"/>
</dbReference>
<dbReference type="SUPFAM" id="SSF46955">
    <property type="entry name" value="Putative DNA-binding domain"/>
    <property type="match status" value="1"/>
</dbReference>
<dbReference type="Pfam" id="PF12728">
    <property type="entry name" value="HTH_17"/>
    <property type="match status" value="1"/>
</dbReference>
<reference evidence="2 3" key="1">
    <citation type="submission" date="2017-09" db="EMBL/GenBank/DDBJ databases">
        <title>Large-scale bioinformatics analysis of Bacillus genomes uncovers conserved roles of natural products in bacterial physiology.</title>
        <authorList>
            <consortium name="Agbiome Team Llc"/>
            <person name="Bleich R.M."/>
            <person name="Grubbs K.J."/>
            <person name="Santa Maria K.C."/>
            <person name="Allen S.E."/>
            <person name="Farag S."/>
            <person name="Shank E.A."/>
            <person name="Bowers A."/>
        </authorList>
    </citation>
    <scope>NUCLEOTIDE SEQUENCE [LARGE SCALE GENOMIC DNA]</scope>
    <source>
        <strain evidence="2 3">AFS004017</strain>
    </source>
</reference>
<feature type="domain" description="Helix-turn-helix" evidence="1">
    <location>
        <begin position="5"/>
        <end position="54"/>
    </location>
</feature>
<dbReference type="InterPro" id="IPR041657">
    <property type="entry name" value="HTH_17"/>
</dbReference>
<protein>
    <submittedName>
        <fullName evidence="2">Excisionase</fullName>
    </submittedName>
</protein>
<evidence type="ECO:0000259" key="1">
    <source>
        <dbReference type="Pfam" id="PF12728"/>
    </source>
</evidence>
<dbReference type="AlphaFoldDB" id="A0A2A7VQJ7"/>
<proteinExistence type="predicted"/>
<dbReference type="InterPro" id="IPR009061">
    <property type="entry name" value="DNA-bd_dom_put_sf"/>
</dbReference>
<comment type="caution">
    <text evidence="2">The sequence shown here is derived from an EMBL/GenBank/DDBJ whole genome shotgun (WGS) entry which is preliminary data.</text>
</comment>
<dbReference type="Proteomes" id="UP000220045">
    <property type="component" value="Unassembled WGS sequence"/>
</dbReference>
<dbReference type="RefSeq" id="WP_098096906.1">
    <property type="nucleotide sequence ID" value="NZ_NUEL01000085.1"/>
</dbReference>